<feature type="region of interest" description="Disordered" evidence="1">
    <location>
        <begin position="24"/>
        <end position="97"/>
    </location>
</feature>
<evidence type="ECO:0000313" key="2">
    <source>
        <dbReference type="EMBL" id="PIN27352.1"/>
    </source>
</evidence>
<dbReference type="EMBL" id="PESN01000003">
    <property type="protein sequence ID" value="PIN27352.1"/>
    <property type="molecule type" value="Genomic_DNA"/>
</dbReference>
<organism evidence="2 3">
    <name type="scientific">Prevotella intermedia</name>
    <dbReference type="NCBI Taxonomy" id="28131"/>
    <lineage>
        <taxon>Bacteria</taxon>
        <taxon>Pseudomonadati</taxon>
        <taxon>Bacteroidota</taxon>
        <taxon>Bacteroidia</taxon>
        <taxon>Bacteroidales</taxon>
        <taxon>Prevotellaceae</taxon>
        <taxon>Prevotella</taxon>
    </lineage>
</organism>
<evidence type="ECO:0000313" key="3">
    <source>
        <dbReference type="Proteomes" id="UP000230500"/>
    </source>
</evidence>
<dbReference type="AlphaFoldDB" id="A0A2G9IC67"/>
<evidence type="ECO:0000256" key="1">
    <source>
        <dbReference type="SAM" id="MobiDB-lite"/>
    </source>
</evidence>
<name>A0A2G9IC67_PREIN</name>
<accession>A0A2G9IC67</accession>
<gene>
    <name evidence="2" type="ORF">CUC04_12025</name>
</gene>
<protein>
    <recommendedName>
        <fullName evidence="4">DUF3408 domain-containing protein</fullName>
    </recommendedName>
</protein>
<dbReference type="RefSeq" id="WP_099977761.1">
    <property type="nucleotide sequence ID" value="NZ_PESN01000003.1"/>
</dbReference>
<feature type="compositionally biased region" description="Low complexity" evidence="1">
    <location>
        <begin position="72"/>
        <end position="84"/>
    </location>
</feature>
<sequence>MASIEELRKARLEQALKDMGNYGVKLHKPEDLPDFDQPTDYEEEKRKFEPVKVEEPNEKESPVEYSLTPCQETELSSTEESVSTGEPQRREGKVKSRERLADFQGKYLQPIHVNHRKAIYVSEDTQKRLAYVVRKIGEQEASISGYVEQVLREHLDRYKDDVETWRKL</sequence>
<feature type="compositionally biased region" description="Basic and acidic residues" evidence="1">
    <location>
        <begin position="43"/>
        <end position="62"/>
    </location>
</feature>
<feature type="compositionally biased region" description="Basic and acidic residues" evidence="1">
    <location>
        <begin position="87"/>
        <end position="97"/>
    </location>
</feature>
<dbReference type="Pfam" id="PF11888">
    <property type="entry name" value="DUF3408"/>
    <property type="match status" value="1"/>
</dbReference>
<comment type="caution">
    <text evidence="2">The sequence shown here is derived from an EMBL/GenBank/DDBJ whole genome shotgun (WGS) entry which is preliminary data.</text>
</comment>
<dbReference type="InterPro" id="IPR021823">
    <property type="entry name" value="DUF3408"/>
</dbReference>
<feature type="compositionally biased region" description="Acidic residues" evidence="1">
    <location>
        <begin position="32"/>
        <end position="42"/>
    </location>
</feature>
<reference evidence="2 3" key="1">
    <citation type="submission" date="2017-11" db="EMBL/GenBank/DDBJ databases">
        <title>Genome sequencing of Prevotella intermedia KCOM 2069.</title>
        <authorList>
            <person name="Kook J.-K."/>
            <person name="Park S.-N."/>
            <person name="Lim Y.K."/>
        </authorList>
    </citation>
    <scope>NUCLEOTIDE SEQUENCE [LARGE SCALE GENOMIC DNA]</scope>
    <source>
        <strain evidence="2 3">KCOM 2069</strain>
    </source>
</reference>
<dbReference type="Proteomes" id="UP000230500">
    <property type="component" value="Unassembled WGS sequence"/>
</dbReference>
<evidence type="ECO:0008006" key="4">
    <source>
        <dbReference type="Google" id="ProtNLM"/>
    </source>
</evidence>
<proteinExistence type="predicted"/>